<dbReference type="InterPro" id="IPR046096">
    <property type="entry name" value="DUF6114"/>
</dbReference>
<proteinExistence type="predicted"/>
<gene>
    <name evidence="2" type="ORF">G5C66_23660</name>
</gene>
<comment type="caution">
    <text evidence="2">The sequence shown here is derived from an EMBL/GenBank/DDBJ whole genome shotgun (WGS) entry which is preliminary data.</text>
</comment>
<accession>A0A6M1RAW6</accession>
<dbReference type="AlphaFoldDB" id="A0A6M1RAW6"/>
<name>A0A6M1RAW6_9ACTN</name>
<protein>
    <submittedName>
        <fullName evidence="2">Uncharacterized protein</fullName>
    </submittedName>
</protein>
<reference evidence="2 3" key="1">
    <citation type="submission" date="2020-02" db="EMBL/GenBank/DDBJ databases">
        <title>Whole-genome analyses of novel actinobacteria.</title>
        <authorList>
            <person name="Sahin N."/>
        </authorList>
    </citation>
    <scope>NUCLEOTIDE SEQUENCE [LARGE SCALE GENOMIC DNA]</scope>
    <source>
        <strain evidence="2 3">KC13</strain>
    </source>
</reference>
<keyword evidence="1" id="KW-0812">Transmembrane</keyword>
<dbReference type="EMBL" id="JAALAA010000029">
    <property type="protein sequence ID" value="NGN95721.1"/>
    <property type="molecule type" value="Genomic_DNA"/>
</dbReference>
<feature type="transmembrane region" description="Helical" evidence="1">
    <location>
        <begin position="79"/>
        <end position="101"/>
    </location>
</feature>
<organism evidence="2 3">
    <name type="scientific">Nocardioides turkmenicus</name>
    <dbReference type="NCBI Taxonomy" id="2711220"/>
    <lineage>
        <taxon>Bacteria</taxon>
        <taxon>Bacillati</taxon>
        <taxon>Actinomycetota</taxon>
        <taxon>Actinomycetes</taxon>
        <taxon>Propionibacteriales</taxon>
        <taxon>Nocardioidaceae</taxon>
        <taxon>Nocardioides</taxon>
    </lineage>
</organism>
<feature type="transmembrane region" description="Helical" evidence="1">
    <location>
        <begin position="50"/>
        <end position="67"/>
    </location>
</feature>
<dbReference type="RefSeq" id="WP_165113774.1">
    <property type="nucleotide sequence ID" value="NZ_JAALAA010000029.1"/>
</dbReference>
<keyword evidence="1" id="KW-1133">Transmembrane helix</keyword>
<keyword evidence="1" id="KW-0472">Membrane</keyword>
<sequence>MTESKTEPLTYDLGFSTDPAPERARRTNRVGAFLAEARSWFRAWRRTRPFWGALWLIVAGAWIIYWMSFDIGIALTGGWSYSAGYVMGGSLIMFGLVTWLAPHYRSLSGIVGFLIALGAFPTANLGGFVVGSVLGIIGGSMIWSWGEKKPRTSGPAGG</sequence>
<evidence type="ECO:0000256" key="1">
    <source>
        <dbReference type="SAM" id="Phobius"/>
    </source>
</evidence>
<keyword evidence="3" id="KW-1185">Reference proteome</keyword>
<dbReference type="Pfam" id="PF19609">
    <property type="entry name" value="DUF6114"/>
    <property type="match status" value="1"/>
</dbReference>
<dbReference type="Proteomes" id="UP000483261">
    <property type="component" value="Unassembled WGS sequence"/>
</dbReference>
<feature type="transmembrane region" description="Helical" evidence="1">
    <location>
        <begin position="113"/>
        <end position="143"/>
    </location>
</feature>
<evidence type="ECO:0000313" key="3">
    <source>
        <dbReference type="Proteomes" id="UP000483261"/>
    </source>
</evidence>
<evidence type="ECO:0000313" key="2">
    <source>
        <dbReference type="EMBL" id="NGN95721.1"/>
    </source>
</evidence>